<sequence length="497" mass="57050">MEWFGYEGGCLNQLLPSHIQDIACRSEYGIDYLLHNHTAYPLHILYNARHEALKAAMCGAGDMNIANLSCSPQLAFGSLIQSNFCPECAKEDITKIGIAYWHLSHQLWGVNACYKHGCELTSVPFNHRKYRLPRYFKSIQSVIPSDANAQQIEFAKHIVQLLRSNNNENVGQQYFKSLFHSRGLFTSHMHIRMSTVLERYNEVAEALCLPSVLNTRSIRRIVFEQDLSIHPLKPILLEFVVKGLREESAPPPIPAPKPLKMSETIESRAIALLQSYQFNVAEISRRLKVSHGYVKQLANRIGVKTTERKQIVTADIERQAIKMAIENVSCKDIAAKLGVSEPSITGVVQSVDGLSLWRQYLRMYEKRDAVRATLIEERKRRGLLNRSELKEHQGNALNWAYQYDKTWLDATFPIQGNHANHSAKIWEKRDTSLFPKFKGFLKQQLETTNKLPSKYALDKAFGNHRWFTCNFTKLSRCKRMYDMVKFKITQSNEGKSE</sequence>
<evidence type="ECO:0000259" key="2">
    <source>
        <dbReference type="Pfam" id="PF15978"/>
    </source>
</evidence>
<evidence type="ECO:0000313" key="3">
    <source>
        <dbReference type="EMBL" id="AMJ97362.1"/>
    </source>
</evidence>
<dbReference type="AlphaFoldDB" id="A0A126PWK6"/>
<dbReference type="InterPro" id="IPR009492">
    <property type="entry name" value="TniQ"/>
</dbReference>
<dbReference type="Pfam" id="PF06527">
    <property type="entry name" value="TniQ"/>
    <property type="match status" value="1"/>
</dbReference>
<protein>
    <submittedName>
        <fullName evidence="3">Uncharacterized protein</fullName>
    </submittedName>
</protein>
<proteinExistence type="predicted"/>
<dbReference type="Pfam" id="PF15978">
    <property type="entry name" value="TnsD"/>
    <property type="match status" value="1"/>
</dbReference>
<feature type="domain" description="TniQ" evidence="1">
    <location>
        <begin position="81"/>
        <end position="120"/>
    </location>
</feature>
<gene>
    <name evidence="3" type="ORF">AVL55_03800</name>
</gene>
<name>A0A126PWK6_ALTMA</name>
<dbReference type="Proteomes" id="UP000063991">
    <property type="component" value="Chromosome"/>
</dbReference>
<dbReference type="EMBL" id="CP014323">
    <property type="protein sequence ID" value="AMJ97362.1"/>
    <property type="molecule type" value="Genomic_DNA"/>
</dbReference>
<evidence type="ECO:0000259" key="1">
    <source>
        <dbReference type="Pfam" id="PF06527"/>
    </source>
</evidence>
<organism evidence="3 4">
    <name type="scientific">Alteromonas macleodii</name>
    <name type="common">Pseudoalteromonas macleodii</name>
    <dbReference type="NCBI Taxonomy" id="28108"/>
    <lineage>
        <taxon>Bacteria</taxon>
        <taxon>Pseudomonadati</taxon>
        <taxon>Pseudomonadota</taxon>
        <taxon>Gammaproteobacteria</taxon>
        <taxon>Alteromonadales</taxon>
        <taxon>Alteromonadaceae</taxon>
        <taxon>Alteromonas/Salinimonas group</taxon>
        <taxon>Alteromonas</taxon>
    </lineage>
</organism>
<dbReference type="InterPro" id="IPR032750">
    <property type="entry name" value="TnsD_C"/>
</dbReference>
<feature type="domain" description="Transposon Tn7 transposition protein TnsD C-terminal" evidence="2">
    <location>
        <begin position="283"/>
        <end position="479"/>
    </location>
</feature>
<evidence type="ECO:0000313" key="4">
    <source>
        <dbReference type="Proteomes" id="UP000063991"/>
    </source>
</evidence>
<accession>A0A126PWK6</accession>
<reference evidence="3 4" key="1">
    <citation type="submission" date="2015-12" db="EMBL/GenBank/DDBJ databases">
        <authorList>
            <person name="Shamseldin A."/>
            <person name="Moawad H."/>
            <person name="Abd El-Rahim W.M."/>
            <person name="Sadowsky M.J."/>
        </authorList>
    </citation>
    <scope>NUCLEOTIDE SEQUENCE [LARGE SCALE GENOMIC DNA]</scope>
    <source>
        <strain evidence="3 4">D7</strain>
    </source>
</reference>